<evidence type="ECO:0000313" key="2">
    <source>
        <dbReference type="Proteomes" id="UP000006732"/>
    </source>
</evidence>
<reference evidence="1 2" key="1">
    <citation type="submission" date="2006-10" db="EMBL/GenBank/DDBJ databases">
        <title>Complete sequence of chromosome of Pelobacter propionicus DSM 2379.</title>
        <authorList>
            <consortium name="US DOE Joint Genome Institute"/>
            <person name="Copeland A."/>
            <person name="Lucas S."/>
            <person name="Lapidus A."/>
            <person name="Barry K."/>
            <person name="Detter J.C."/>
            <person name="Glavina del Rio T."/>
            <person name="Hammon N."/>
            <person name="Israni S."/>
            <person name="Dalin E."/>
            <person name="Tice H."/>
            <person name="Pitluck S."/>
            <person name="Saunders E."/>
            <person name="Brettin T."/>
            <person name="Bruce D."/>
            <person name="Han C."/>
            <person name="Tapia R."/>
            <person name="Schmutz J."/>
            <person name="Larimer F."/>
            <person name="Land M."/>
            <person name="Hauser L."/>
            <person name="Kyrpides N."/>
            <person name="Kim E."/>
            <person name="Lovley D."/>
            <person name="Richardson P."/>
        </authorList>
    </citation>
    <scope>NUCLEOTIDE SEQUENCE [LARGE SCALE GENOMIC DNA]</scope>
    <source>
        <strain evidence="2">DSM 2379 / NBRC 103807 / OttBd1</strain>
    </source>
</reference>
<accession>A1AMW8</accession>
<proteinExistence type="predicted"/>
<gene>
    <name evidence="1" type="ordered locus">Ppro_1063</name>
</gene>
<sequence length="87" mass="10073">MFIEREVKPILHRQKCSACGYYTIHRAIPQGERACDSCTHCGHTVELLWFADLKAAIKNFERLLNDLSEIYPELNDLKEPGDHIMLD</sequence>
<dbReference type="HOGENOM" id="CLU_2480590_0_0_7"/>
<organism evidence="1 2">
    <name type="scientific">Pelobacter propionicus (strain DSM 2379 / NBRC 103807 / OttBd1)</name>
    <dbReference type="NCBI Taxonomy" id="338966"/>
    <lineage>
        <taxon>Bacteria</taxon>
        <taxon>Pseudomonadati</taxon>
        <taxon>Thermodesulfobacteriota</taxon>
        <taxon>Desulfuromonadia</taxon>
        <taxon>Desulfuromonadales</taxon>
        <taxon>Desulfuromonadaceae</taxon>
        <taxon>Pelobacter</taxon>
    </lineage>
</organism>
<dbReference type="KEGG" id="ppd:Ppro_1063"/>
<dbReference type="Proteomes" id="UP000006732">
    <property type="component" value="Chromosome"/>
</dbReference>
<name>A1AMW8_PELPD</name>
<evidence type="ECO:0000313" key="1">
    <source>
        <dbReference type="EMBL" id="ABK98688.1"/>
    </source>
</evidence>
<dbReference type="EMBL" id="CP000482">
    <property type="protein sequence ID" value="ABK98688.1"/>
    <property type="molecule type" value="Genomic_DNA"/>
</dbReference>
<keyword evidence="2" id="KW-1185">Reference proteome</keyword>
<protein>
    <submittedName>
        <fullName evidence="1">Uncharacterized protein</fullName>
    </submittedName>
</protein>
<dbReference type="AlphaFoldDB" id="A1AMW8"/>